<name>A0A2P2NU02_RHIMU</name>
<reference evidence="1" key="1">
    <citation type="submission" date="2018-02" db="EMBL/GenBank/DDBJ databases">
        <title>Rhizophora mucronata_Transcriptome.</title>
        <authorList>
            <person name="Meera S.P."/>
            <person name="Sreeshan A."/>
            <person name="Augustine A."/>
        </authorList>
    </citation>
    <scope>NUCLEOTIDE SEQUENCE</scope>
    <source>
        <tissue evidence="1">Leaf</tissue>
    </source>
</reference>
<sequence length="33" mass="3788">MCYSIIIQFDNMKASTLVHSKCTNNNLTSLKRI</sequence>
<proteinExistence type="predicted"/>
<evidence type="ECO:0000313" key="1">
    <source>
        <dbReference type="EMBL" id="MBX45939.1"/>
    </source>
</evidence>
<dbReference type="EMBL" id="GGEC01065455">
    <property type="protein sequence ID" value="MBX45939.1"/>
    <property type="molecule type" value="Transcribed_RNA"/>
</dbReference>
<protein>
    <submittedName>
        <fullName evidence="1">Uncharacterized protein</fullName>
    </submittedName>
</protein>
<accession>A0A2P2NU02</accession>
<dbReference type="AlphaFoldDB" id="A0A2P2NU02"/>
<organism evidence="1">
    <name type="scientific">Rhizophora mucronata</name>
    <name type="common">Asiatic mangrove</name>
    <dbReference type="NCBI Taxonomy" id="61149"/>
    <lineage>
        <taxon>Eukaryota</taxon>
        <taxon>Viridiplantae</taxon>
        <taxon>Streptophyta</taxon>
        <taxon>Embryophyta</taxon>
        <taxon>Tracheophyta</taxon>
        <taxon>Spermatophyta</taxon>
        <taxon>Magnoliopsida</taxon>
        <taxon>eudicotyledons</taxon>
        <taxon>Gunneridae</taxon>
        <taxon>Pentapetalae</taxon>
        <taxon>rosids</taxon>
        <taxon>fabids</taxon>
        <taxon>Malpighiales</taxon>
        <taxon>Rhizophoraceae</taxon>
        <taxon>Rhizophora</taxon>
    </lineage>
</organism>